<comment type="caution">
    <text evidence="6">The sequence shown here is derived from an EMBL/GenBank/DDBJ whole genome shotgun (WGS) entry which is preliminary data.</text>
</comment>
<evidence type="ECO:0000256" key="2">
    <source>
        <dbReference type="ARBA" id="ARBA00022603"/>
    </source>
</evidence>
<evidence type="ECO:0000256" key="4">
    <source>
        <dbReference type="ARBA" id="ARBA00022691"/>
    </source>
</evidence>
<dbReference type="AlphaFoldDB" id="A0A9P8QH08"/>
<dbReference type="GO" id="GO:0003677">
    <property type="term" value="F:DNA binding"/>
    <property type="evidence" value="ECO:0007669"/>
    <property type="project" value="TreeGrafter"/>
</dbReference>
<dbReference type="InterPro" id="IPR050390">
    <property type="entry name" value="C5-Methyltransferase"/>
</dbReference>
<dbReference type="PANTHER" id="PTHR10629">
    <property type="entry name" value="CYTOSINE-SPECIFIC METHYLTRANSFERASE"/>
    <property type="match status" value="1"/>
</dbReference>
<dbReference type="InterPro" id="IPR001525">
    <property type="entry name" value="C5_MeTfrase"/>
</dbReference>
<dbReference type="OrthoDB" id="5376140at2759"/>
<feature type="non-terminal residue" evidence="6">
    <location>
        <position position="1"/>
    </location>
</feature>
<organism evidence="6 7">
    <name type="scientific">Trichoderma cornu-damae</name>
    <dbReference type="NCBI Taxonomy" id="654480"/>
    <lineage>
        <taxon>Eukaryota</taxon>
        <taxon>Fungi</taxon>
        <taxon>Dikarya</taxon>
        <taxon>Ascomycota</taxon>
        <taxon>Pezizomycotina</taxon>
        <taxon>Sordariomycetes</taxon>
        <taxon>Hypocreomycetidae</taxon>
        <taxon>Hypocreales</taxon>
        <taxon>Hypocreaceae</taxon>
        <taxon>Trichoderma</taxon>
    </lineage>
</organism>
<feature type="non-terminal residue" evidence="6">
    <location>
        <position position="526"/>
    </location>
</feature>
<evidence type="ECO:0000256" key="3">
    <source>
        <dbReference type="ARBA" id="ARBA00022679"/>
    </source>
</evidence>
<protein>
    <recommendedName>
        <fullName evidence="1">DNA (cytosine-5-)-methyltransferase</fullName>
        <ecNumber evidence="1">2.1.1.37</ecNumber>
    </recommendedName>
</protein>
<gene>
    <name evidence="6" type="ORF">Trco_005224</name>
</gene>
<dbReference type="GO" id="GO:0044027">
    <property type="term" value="P:negative regulation of gene expression via chromosomal CpG island methylation"/>
    <property type="evidence" value="ECO:0007669"/>
    <property type="project" value="TreeGrafter"/>
</dbReference>
<evidence type="ECO:0000256" key="5">
    <source>
        <dbReference type="SAM" id="MobiDB-lite"/>
    </source>
</evidence>
<dbReference type="SUPFAM" id="SSF53335">
    <property type="entry name" value="S-adenosyl-L-methionine-dependent methyltransferases"/>
    <property type="match status" value="1"/>
</dbReference>
<dbReference type="Proteomes" id="UP000827724">
    <property type="component" value="Unassembled WGS sequence"/>
</dbReference>
<evidence type="ECO:0000313" key="7">
    <source>
        <dbReference type="Proteomes" id="UP000827724"/>
    </source>
</evidence>
<proteinExistence type="predicted"/>
<reference evidence="6" key="1">
    <citation type="submission" date="2021-08" db="EMBL/GenBank/DDBJ databases">
        <title>Chromosome-Level Trichoderma cornu-damae using Hi-C Data.</title>
        <authorList>
            <person name="Kim C.S."/>
        </authorList>
    </citation>
    <scope>NUCLEOTIDE SEQUENCE</scope>
    <source>
        <strain evidence="6">KA19-0412C</strain>
    </source>
</reference>
<dbReference type="Pfam" id="PF00145">
    <property type="entry name" value="DNA_methylase"/>
    <property type="match status" value="1"/>
</dbReference>
<accession>A0A9P8QH08</accession>
<keyword evidence="7" id="KW-1185">Reference proteome</keyword>
<keyword evidence="2" id="KW-0489">Methyltransferase</keyword>
<dbReference type="Gene3D" id="3.90.120.10">
    <property type="entry name" value="DNA Methylase, subunit A, domain 2"/>
    <property type="match status" value="1"/>
</dbReference>
<dbReference type="EMBL" id="JAIWOZ010000004">
    <property type="protein sequence ID" value="KAH6606071.1"/>
    <property type="molecule type" value="Genomic_DNA"/>
</dbReference>
<keyword evidence="4" id="KW-0949">S-adenosyl-L-methionine</keyword>
<dbReference type="PANTHER" id="PTHR10629:SF54">
    <property type="entry name" value="DNA METHYLTRANSFERASE DIM-2"/>
    <property type="match status" value="1"/>
</dbReference>
<keyword evidence="3" id="KW-0808">Transferase</keyword>
<sequence>STAVRDRIRSIQPGDIISTHRDEGSGTLWKRETYKGFSDVDRWFALMQGIYEVGMPRRGPKEGMPPPAYRPGNTYLLLLDLRSPLSEPCEIESSCRQGGRRLYQFRRLPRCRPADPNAPCARPNEVVYSDQTVEVTRSRILSPCSVRFFRDGDGIPTPYDRDGTGNLFHMTHRQTVMDGVAPYVPLEKAPASLSAPMVRSSIDDLQRRAMQGRFADNVPRLLRLDQRQDDGSTGKKPVAEWFTKEEARDQDVFSQLICALVGLGYQTQFFLLDASSCGSPQRRSRIRIFVVFAAPGLELPRKPVQTHSHPPNARELGIGWLPNGQRMAAREVPETTPFKYVSADEATSDLPPVCDAQPDTRVAYPDDRLTRGLTKTLRTRMSAIPARPWGMNFAQAWYGEGRARAGSGTMTAAEREFFVSGKDAASDPSKQPMAAQRSSGSYGRVFPNKPFDTIVASQTPSDAKNGQLLHWRENRLVTLMEARRAQGLRDEEVLLGDPATQYRIVGNSVAREVAVALGVVFCEAWA</sequence>
<feature type="region of interest" description="Disordered" evidence="5">
    <location>
        <begin position="422"/>
        <end position="442"/>
    </location>
</feature>
<dbReference type="GO" id="GO:0005634">
    <property type="term" value="C:nucleus"/>
    <property type="evidence" value="ECO:0007669"/>
    <property type="project" value="TreeGrafter"/>
</dbReference>
<dbReference type="GO" id="GO:0032259">
    <property type="term" value="P:methylation"/>
    <property type="evidence" value="ECO:0007669"/>
    <property type="project" value="UniProtKB-KW"/>
</dbReference>
<dbReference type="InterPro" id="IPR029063">
    <property type="entry name" value="SAM-dependent_MTases_sf"/>
</dbReference>
<dbReference type="GO" id="GO:0003886">
    <property type="term" value="F:DNA (cytosine-5-)-methyltransferase activity"/>
    <property type="evidence" value="ECO:0007669"/>
    <property type="project" value="UniProtKB-EC"/>
</dbReference>
<evidence type="ECO:0000256" key="1">
    <source>
        <dbReference type="ARBA" id="ARBA00011975"/>
    </source>
</evidence>
<dbReference type="EC" id="2.1.1.37" evidence="1"/>
<evidence type="ECO:0000313" key="6">
    <source>
        <dbReference type="EMBL" id="KAH6606071.1"/>
    </source>
</evidence>
<dbReference type="Gene3D" id="3.40.50.150">
    <property type="entry name" value="Vaccinia Virus protein VP39"/>
    <property type="match status" value="1"/>
</dbReference>
<name>A0A9P8QH08_9HYPO</name>